<accession>A0ABX8FN94</accession>
<name>A0ABX8FN94_9ACTN</name>
<organism evidence="2 3">
    <name type="scientific">Streptomyces koelreuteriae</name>
    <dbReference type="NCBI Taxonomy" id="2838015"/>
    <lineage>
        <taxon>Bacteria</taxon>
        <taxon>Bacillati</taxon>
        <taxon>Actinomycetota</taxon>
        <taxon>Actinomycetes</taxon>
        <taxon>Kitasatosporales</taxon>
        <taxon>Streptomycetaceae</taxon>
        <taxon>Streptomyces</taxon>
    </lineage>
</organism>
<gene>
    <name evidence="2" type="ORF">KJK29_08105</name>
</gene>
<keyword evidence="3" id="KW-1185">Reference proteome</keyword>
<feature type="region of interest" description="Disordered" evidence="1">
    <location>
        <begin position="1"/>
        <end position="22"/>
    </location>
</feature>
<evidence type="ECO:0000313" key="3">
    <source>
        <dbReference type="Proteomes" id="UP000679629"/>
    </source>
</evidence>
<sequence length="45" mass="4614">MPRIGGAYLCRRTRGRRPPGAGMAAQVEAAATDLGPPVDGGHVAR</sequence>
<dbReference type="EMBL" id="CP075896">
    <property type="protein sequence ID" value="QWB22545.1"/>
    <property type="molecule type" value="Genomic_DNA"/>
</dbReference>
<protein>
    <submittedName>
        <fullName evidence="2">Uncharacterized protein</fullName>
    </submittedName>
</protein>
<proteinExistence type="predicted"/>
<evidence type="ECO:0000313" key="2">
    <source>
        <dbReference type="EMBL" id="QWB22545.1"/>
    </source>
</evidence>
<evidence type="ECO:0000256" key="1">
    <source>
        <dbReference type="SAM" id="MobiDB-lite"/>
    </source>
</evidence>
<dbReference type="Proteomes" id="UP000679629">
    <property type="component" value="Chromosome"/>
</dbReference>
<dbReference type="RefSeq" id="WP_215118032.1">
    <property type="nucleotide sequence ID" value="NZ_CP075896.1"/>
</dbReference>
<reference evidence="3" key="1">
    <citation type="submission" date="2021-05" db="EMBL/GenBank/DDBJ databases">
        <title>Direct Submission.</title>
        <authorList>
            <person name="Li K."/>
            <person name="Gao J."/>
        </authorList>
    </citation>
    <scope>NUCLEOTIDE SEQUENCE [LARGE SCALE GENOMIC DNA]</scope>
    <source>
        <strain evidence="3">MG62</strain>
    </source>
</reference>